<evidence type="ECO:0000313" key="2">
    <source>
        <dbReference type="EMBL" id="SFV75673.1"/>
    </source>
</evidence>
<protein>
    <submittedName>
        <fullName evidence="2">Uncharacterized protein</fullName>
    </submittedName>
</protein>
<accession>A0A1W1D4X6</accession>
<feature type="region of interest" description="Disordered" evidence="1">
    <location>
        <begin position="112"/>
        <end position="141"/>
    </location>
</feature>
<name>A0A1W1D4X6_9ZZZZ</name>
<proteinExistence type="predicted"/>
<feature type="compositionally biased region" description="Acidic residues" evidence="1">
    <location>
        <begin position="367"/>
        <end position="377"/>
    </location>
</feature>
<feature type="region of interest" description="Disordered" evidence="1">
    <location>
        <begin position="286"/>
        <end position="377"/>
    </location>
</feature>
<sequence>MKPLKKILILLLLMIVSVYARSNYCIQVTTLYDFDRHNLSSSVLNILRNFDKARIDRRGSKFVLRVGDYRSVHDADADLERIQDTYYDAYVRRCDYDPSRVVYAINMPREYGDRGEEDSQYDDGSYRDSGYDNYDDNSINNNDHKELKEIRYRGQDRSNYDLYQQCRRCFAPMELEASDNHPYTREVNRPRKKAQDLYEDNGVYDDEVNYDDTPVKRHIVKKAREAEDIADDNDDDKNGGGFFDFLKKPQYRKAHKKAQEEYDSESGDEDKAHFFDYLKKNKYEDDEYHDTKQKKQHQEDDDGFFGLFKEKKKPKNEDMEDDYGDDLYEDTPPKKHIRPKRKRSYDEYDDTQEEYHPRKKRRRKPEEDDGLEYDDDY</sequence>
<feature type="compositionally biased region" description="Basic residues" evidence="1">
    <location>
        <begin position="334"/>
        <end position="343"/>
    </location>
</feature>
<gene>
    <name evidence="2" type="ORF">MNB_SM-3-1109</name>
</gene>
<evidence type="ECO:0000256" key="1">
    <source>
        <dbReference type="SAM" id="MobiDB-lite"/>
    </source>
</evidence>
<feature type="compositionally biased region" description="Basic and acidic residues" evidence="1">
    <location>
        <begin position="286"/>
        <end position="298"/>
    </location>
</feature>
<organism evidence="2">
    <name type="scientific">hydrothermal vent metagenome</name>
    <dbReference type="NCBI Taxonomy" id="652676"/>
    <lineage>
        <taxon>unclassified sequences</taxon>
        <taxon>metagenomes</taxon>
        <taxon>ecological metagenomes</taxon>
    </lineage>
</organism>
<reference evidence="2" key="1">
    <citation type="submission" date="2016-10" db="EMBL/GenBank/DDBJ databases">
        <authorList>
            <person name="de Groot N.N."/>
        </authorList>
    </citation>
    <scope>NUCLEOTIDE SEQUENCE</scope>
</reference>
<feature type="compositionally biased region" description="Low complexity" evidence="1">
    <location>
        <begin position="131"/>
        <end position="141"/>
    </location>
</feature>
<dbReference type="EMBL" id="FPHP01000045">
    <property type="protein sequence ID" value="SFV75673.1"/>
    <property type="molecule type" value="Genomic_DNA"/>
</dbReference>
<dbReference type="AlphaFoldDB" id="A0A1W1D4X6"/>
<feature type="compositionally biased region" description="Acidic residues" evidence="1">
    <location>
        <begin position="318"/>
        <end position="329"/>
    </location>
</feature>